<dbReference type="Pfam" id="PF04506">
    <property type="entry name" value="Rft-1"/>
    <property type="match status" value="1"/>
</dbReference>
<evidence type="ECO:0000256" key="4">
    <source>
        <dbReference type="ARBA" id="ARBA00022692"/>
    </source>
</evidence>
<dbReference type="RefSeq" id="XP_068347612.1">
    <property type="nucleotide sequence ID" value="XM_068495835.1"/>
</dbReference>
<comment type="caution">
    <text evidence="10">The sequence shown here is derived from an EMBL/GenBank/DDBJ whole genome shotgun (WGS) entry which is preliminary data.</text>
</comment>
<dbReference type="GeneID" id="94830539"/>
<feature type="transmembrane region" description="Helical" evidence="9">
    <location>
        <begin position="103"/>
        <end position="122"/>
    </location>
</feature>
<accession>A0A1J4JA05</accession>
<dbReference type="PANTHER" id="PTHR13117:SF5">
    <property type="entry name" value="PROTEIN RFT1 HOMOLOG"/>
    <property type="match status" value="1"/>
</dbReference>
<evidence type="ECO:0000256" key="7">
    <source>
        <dbReference type="ARBA" id="ARBA00023136"/>
    </source>
</evidence>
<dbReference type="GO" id="GO:0006488">
    <property type="term" value="P:dolichol-linked oligosaccharide biosynthetic process"/>
    <property type="evidence" value="ECO:0007669"/>
    <property type="project" value="InterPro"/>
</dbReference>
<feature type="transmembrane region" description="Helical" evidence="9">
    <location>
        <begin position="428"/>
        <end position="447"/>
    </location>
</feature>
<feature type="transmembrane region" description="Helical" evidence="9">
    <location>
        <begin position="279"/>
        <end position="299"/>
    </location>
</feature>
<protein>
    <recommendedName>
        <fullName evidence="9">Protein RFT1 homolog</fullName>
    </recommendedName>
</protein>
<comment type="pathway">
    <text evidence="2">Protein modification; protein glycosylation.</text>
</comment>
<evidence type="ECO:0000256" key="8">
    <source>
        <dbReference type="ARBA" id="ARBA00045912"/>
    </source>
</evidence>
<evidence type="ECO:0000256" key="5">
    <source>
        <dbReference type="ARBA" id="ARBA00022824"/>
    </source>
</evidence>
<comment type="function">
    <text evidence="8 9">Intramembrane glycolipid transporter that operates in the biosynthetic pathway of dolichol-linked oligosaccharides, the glycan precursors employed in protein asparagine (N)-glycosylation. The sequential addition of sugars to dolichol pyrophosphate produces dolichol-linked oligosaccharides containing fourteen sugars, including two GlcNAcs, nine mannoses and three glucoses. Once assembled, the oligosaccharide is transferred from the lipid to nascent proteins by oligosaccharyltransferases. The assembly of dolichol-linked oligosaccharides begins on the cytosolic side of the endoplasmic reticulum membrane and finishes in its lumen. RFT1 could mediate the translocation of the cytosolically oriented intermediate DolPP-GlcNAc2Man5, produced by ALG11, into the ER lumen where dolichol-linked oligosaccharides assembly continues. However, the intramembrane lipid transporter activity could not be confirmed in vitro.</text>
</comment>
<dbReference type="GO" id="GO:0005789">
    <property type="term" value="C:endoplasmic reticulum membrane"/>
    <property type="evidence" value="ECO:0007669"/>
    <property type="project" value="UniProtKB-SubCell"/>
</dbReference>
<dbReference type="GO" id="GO:0034203">
    <property type="term" value="P:glycolipid translocation"/>
    <property type="evidence" value="ECO:0007669"/>
    <property type="project" value="TreeGrafter"/>
</dbReference>
<feature type="transmembrane region" description="Helical" evidence="9">
    <location>
        <begin position="142"/>
        <end position="162"/>
    </location>
</feature>
<evidence type="ECO:0000313" key="11">
    <source>
        <dbReference type="Proteomes" id="UP000179807"/>
    </source>
</evidence>
<organism evidence="10 11">
    <name type="scientific">Tritrichomonas foetus</name>
    <dbReference type="NCBI Taxonomy" id="1144522"/>
    <lineage>
        <taxon>Eukaryota</taxon>
        <taxon>Metamonada</taxon>
        <taxon>Parabasalia</taxon>
        <taxon>Tritrichomonadida</taxon>
        <taxon>Tritrichomonadidae</taxon>
        <taxon>Tritrichomonas</taxon>
    </lineage>
</organism>
<evidence type="ECO:0000256" key="3">
    <source>
        <dbReference type="ARBA" id="ARBA00010288"/>
    </source>
</evidence>
<comment type="similarity">
    <text evidence="3 9">Belongs to the RFT1 family.</text>
</comment>
<keyword evidence="7 9" id="KW-0472">Membrane</keyword>
<evidence type="ECO:0000256" key="1">
    <source>
        <dbReference type="ARBA" id="ARBA00004477"/>
    </source>
</evidence>
<evidence type="ECO:0000256" key="6">
    <source>
        <dbReference type="ARBA" id="ARBA00022989"/>
    </source>
</evidence>
<keyword evidence="11" id="KW-1185">Reference proteome</keyword>
<evidence type="ECO:0000256" key="2">
    <source>
        <dbReference type="ARBA" id="ARBA00004922"/>
    </source>
</evidence>
<feature type="transmembrane region" description="Helical" evidence="9">
    <location>
        <begin position="168"/>
        <end position="190"/>
    </location>
</feature>
<keyword evidence="5" id="KW-0256">Endoplasmic reticulum</keyword>
<dbReference type="VEuPathDB" id="TrichDB:TRFO_11090"/>
<comment type="subcellular location">
    <subcellularLocation>
        <location evidence="1 9">Endoplasmic reticulum membrane</location>
        <topology evidence="1 9">Multi-pass membrane protein</topology>
    </subcellularLocation>
</comment>
<evidence type="ECO:0000313" key="10">
    <source>
        <dbReference type="EMBL" id="OHS94475.1"/>
    </source>
</evidence>
<comment type="caution">
    <text evidence="9">Lacks conserved residue(s) required for the propagation of feature annotation.</text>
</comment>
<keyword evidence="4 9" id="KW-0812">Transmembrane</keyword>
<name>A0A1J4JA05_9EUKA</name>
<proteinExistence type="inferred from homology"/>
<dbReference type="EMBL" id="MLAK01001315">
    <property type="protein sequence ID" value="OHS94475.1"/>
    <property type="molecule type" value="Genomic_DNA"/>
</dbReference>
<sequence>MESFIGFWSSTFISQFLSRILSFASNQILVRLLEPELFGIWSVRLSLINETIIFWARDGVRKASAKAGKEEATYYRYSLLPLVIGFLISPVILFLSLRAAPEIDGYMVAVFMTVLGSLLELVGEIWAVPQLAQLQPKPTSRVTAISFLLKSVITVILTKTLYTSPYELMLIFGFAHLLYGVLTVVLFFIICKKPYIEYPTKREIRSLRPFAFQTILQWLFSQGERMILLMITTPAQIGVYGLVSDLCALVARIIFAPIEMSVYSLCASQKNAPVDVISILTRVVLYVALFAASFGPQLGPPLLSIVYGQKWSTQESKDVLSAFCRVMPFIALNGISEAFPNARLPQNRLEIYNIFLAVVNASYLLMTYLFGKLNGPVGAIYSNGVAMSVRSAMALYVIFSECGPLWSVFPNPALLLAFGCISVLGSRLGLKICAALLPVFGATVLFLERNTIKYVFDLFKPKRG</sequence>
<keyword evidence="6 9" id="KW-1133">Transmembrane helix</keyword>
<dbReference type="AlphaFoldDB" id="A0A1J4JA05"/>
<evidence type="ECO:0000256" key="9">
    <source>
        <dbReference type="RuleBase" id="RU365067"/>
    </source>
</evidence>
<feature type="transmembrane region" description="Helical" evidence="9">
    <location>
        <begin position="351"/>
        <end position="371"/>
    </location>
</feature>
<gene>
    <name evidence="10" type="ORF">TRFO_11090</name>
</gene>
<dbReference type="OrthoDB" id="9979195at2759"/>
<feature type="transmembrane region" description="Helical" evidence="9">
    <location>
        <begin position="391"/>
        <end position="416"/>
    </location>
</feature>
<dbReference type="PANTHER" id="PTHR13117">
    <property type="entry name" value="ENDOPLASMIC RETICULUM MULTISPAN TRANSMEMBRANE PROTEIN-RELATED"/>
    <property type="match status" value="1"/>
</dbReference>
<dbReference type="Proteomes" id="UP000179807">
    <property type="component" value="Unassembled WGS sequence"/>
</dbReference>
<reference evidence="10" key="1">
    <citation type="submission" date="2016-10" db="EMBL/GenBank/DDBJ databases">
        <authorList>
            <person name="Benchimol M."/>
            <person name="Almeida L.G."/>
            <person name="Vasconcelos A.T."/>
            <person name="Perreira-Neves A."/>
            <person name="Rosa I.A."/>
            <person name="Tasca T."/>
            <person name="Bogo M.R."/>
            <person name="de Souza W."/>
        </authorList>
    </citation>
    <scope>NUCLEOTIDE SEQUENCE [LARGE SCALE GENOMIC DNA]</scope>
    <source>
        <strain evidence="10">K</strain>
    </source>
</reference>
<feature type="transmembrane region" description="Helical" evidence="9">
    <location>
        <begin position="77"/>
        <end position="97"/>
    </location>
</feature>
<dbReference type="InterPro" id="IPR007594">
    <property type="entry name" value="RFT1"/>
</dbReference>